<feature type="transmembrane region" description="Helical" evidence="1">
    <location>
        <begin position="441"/>
        <end position="463"/>
    </location>
</feature>
<proteinExistence type="predicted"/>
<feature type="transmembrane region" description="Helical" evidence="1">
    <location>
        <begin position="368"/>
        <end position="385"/>
    </location>
</feature>
<evidence type="ECO:0000259" key="3">
    <source>
        <dbReference type="Pfam" id="PF00144"/>
    </source>
</evidence>
<dbReference type="InterPro" id="IPR050491">
    <property type="entry name" value="AmpC-like"/>
</dbReference>
<evidence type="ECO:0000256" key="2">
    <source>
        <dbReference type="SAM" id="SignalP"/>
    </source>
</evidence>
<keyword evidence="2" id="KW-0732">Signal</keyword>
<protein>
    <submittedName>
        <fullName evidence="4">Beta-lactamase family protein</fullName>
    </submittedName>
</protein>
<organism evidence="4 5">
    <name type="scientific">Qipengyuania aquimaris</name>
    <dbReference type="NCBI Taxonomy" id="255984"/>
    <lineage>
        <taxon>Bacteria</taxon>
        <taxon>Pseudomonadati</taxon>
        <taxon>Pseudomonadota</taxon>
        <taxon>Alphaproteobacteria</taxon>
        <taxon>Sphingomonadales</taxon>
        <taxon>Erythrobacteraceae</taxon>
        <taxon>Qipengyuania</taxon>
    </lineage>
</organism>
<dbReference type="Gene3D" id="3.40.710.10">
    <property type="entry name" value="DD-peptidase/beta-lactamase superfamily"/>
    <property type="match status" value="1"/>
</dbReference>
<reference evidence="4" key="1">
    <citation type="submission" date="2021-06" db="EMBL/GenBank/DDBJ databases">
        <title>50 bacteria genomes isolated from Dapeng, Shenzhen, China.</title>
        <authorList>
            <person name="Zheng W."/>
            <person name="Yu S."/>
            <person name="Huang Y."/>
        </authorList>
    </citation>
    <scope>NUCLEOTIDE SEQUENCE</scope>
    <source>
        <strain evidence="4">DP4N28-2</strain>
    </source>
</reference>
<dbReference type="EMBL" id="JAHVKP010000001">
    <property type="protein sequence ID" value="MBY6218227.1"/>
    <property type="molecule type" value="Genomic_DNA"/>
</dbReference>
<accession>A0A9Q3XCN8</accession>
<feature type="signal peptide" evidence="2">
    <location>
        <begin position="1"/>
        <end position="21"/>
    </location>
</feature>
<comment type="caution">
    <text evidence="4">The sequence shown here is derived from an EMBL/GenBank/DDBJ whole genome shotgun (WGS) entry which is preliminary data.</text>
</comment>
<name>A0A9Q3XCN8_9SPHN</name>
<dbReference type="PANTHER" id="PTHR46825">
    <property type="entry name" value="D-ALANYL-D-ALANINE-CARBOXYPEPTIDASE/ENDOPEPTIDASE AMPH"/>
    <property type="match status" value="1"/>
</dbReference>
<feature type="transmembrane region" description="Helical" evidence="1">
    <location>
        <begin position="406"/>
        <end position="429"/>
    </location>
</feature>
<dbReference type="InterPro" id="IPR001466">
    <property type="entry name" value="Beta-lactam-related"/>
</dbReference>
<feature type="domain" description="Beta-lactamase-related" evidence="3">
    <location>
        <begin position="27"/>
        <end position="339"/>
    </location>
</feature>
<dbReference type="SUPFAM" id="SSF56601">
    <property type="entry name" value="beta-lactamase/transpeptidase-like"/>
    <property type="match status" value="1"/>
</dbReference>
<keyword evidence="1" id="KW-1133">Transmembrane helix</keyword>
<dbReference type="InterPro" id="IPR012338">
    <property type="entry name" value="Beta-lactam/transpept-like"/>
</dbReference>
<keyword evidence="1" id="KW-0812">Transmembrane</keyword>
<dbReference type="Pfam" id="PF00144">
    <property type="entry name" value="Beta-lactamase"/>
    <property type="match status" value="1"/>
</dbReference>
<evidence type="ECO:0000256" key="1">
    <source>
        <dbReference type="SAM" id="Phobius"/>
    </source>
</evidence>
<dbReference type="PANTHER" id="PTHR46825:SF9">
    <property type="entry name" value="BETA-LACTAMASE-RELATED DOMAIN-CONTAINING PROTEIN"/>
    <property type="match status" value="1"/>
</dbReference>
<feature type="chain" id="PRO_5040214095" evidence="2">
    <location>
        <begin position="22"/>
        <end position="475"/>
    </location>
</feature>
<evidence type="ECO:0000313" key="4">
    <source>
        <dbReference type="EMBL" id="MBY6218227.1"/>
    </source>
</evidence>
<sequence length="475" mass="49744">MKTGWILAVLAFLASGLSASATSSEIDAFIEAELSQSAAPGIAYAQVVNGEITAGAFGERVEGSGESVTADTPFPIGSVTKSFTALAIMQLIEAEVLDIDDPVSQHLPAFAGGPASDVTLRQLLNHTSGFSTVQGNSHHGSTDASRLGLVEYAGQLARIEPAHEAGTVWEYSNANYQILGAVIERASGESYSDYIEGHIFEPLGMTDSVVVVGARPADMAIGHRPWFGGVRPFESGAGYAINAPAGGIAASARDMGRYLAMWLSNEDGIVSASSKAMMTGTSDPASPSYGLGWSIDGQRGTVSHTGLVPGAETLASFDPAKQIGVVVMVNANGGLGFANTWNLVGGVGARAMGQPHEDDSALWGPKTAYLSIVILPPLFVLFAIVSWRGRSSLRAKRESMPGKLSLWFPLAAMLGLAWFLVSLLPTIFGGSIATLQLYQPDFAWCLIATAILAPAWAAFRLVLAYAGHEKRKSPA</sequence>
<keyword evidence="1" id="KW-0472">Membrane</keyword>
<dbReference type="AlphaFoldDB" id="A0A9Q3XCN8"/>
<evidence type="ECO:0000313" key="5">
    <source>
        <dbReference type="Proteomes" id="UP000824927"/>
    </source>
</evidence>
<dbReference type="Proteomes" id="UP000824927">
    <property type="component" value="Unassembled WGS sequence"/>
</dbReference>
<gene>
    <name evidence="4" type="ORF">KUV31_07725</name>
</gene>
<dbReference type="RefSeq" id="WP_222405113.1">
    <property type="nucleotide sequence ID" value="NZ_JAHVKP010000001.1"/>
</dbReference>